<sequence>CQRCGLYDETPMHFLTQCAAYRTARDRMRAEIGRAASHTDRLLANPRHFKTIAKYVDETGRI</sequence>
<proteinExistence type="predicted"/>
<evidence type="ECO:0000313" key="1">
    <source>
        <dbReference type="EMBL" id="KAF9499181.1"/>
    </source>
</evidence>
<feature type="non-terminal residue" evidence="1">
    <location>
        <position position="1"/>
    </location>
</feature>
<dbReference type="Proteomes" id="UP000807025">
    <property type="component" value="Unassembled WGS sequence"/>
</dbReference>
<keyword evidence="2" id="KW-1185">Reference proteome</keyword>
<name>A0A9P6A4N3_PLEER</name>
<comment type="caution">
    <text evidence="1">The sequence shown here is derived from an EMBL/GenBank/DDBJ whole genome shotgun (WGS) entry which is preliminary data.</text>
</comment>
<reference evidence="1" key="1">
    <citation type="submission" date="2020-11" db="EMBL/GenBank/DDBJ databases">
        <authorList>
            <consortium name="DOE Joint Genome Institute"/>
            <person name="Ahrendt S."/>
            <person name="Riley R."/>
            <person name="Andreopoulos W."/>
            <person name="Labutti K."/>
            <person name="Pangilinan J."/>
            <person name="Ruiz-Duenas F.J."/>
            <person name="Barrasa J.M."/>
            <person name="Sanchez-Garcia M."/>
            <person name="Camarero S."/>
            <person name="Miyauchi S."/>
            <person name="Serrano A."/>
            <person name="Linde D."/>
            <person name="Babiker R."/>
            <person name="Drula E."/>
            <person name="Ayuso-Fernandez I."/>
            <person name="Pacheco R."/>
            <person name="Padilla G."/>
            <person name="Ferreira P."/>
            <person name="Barriuso J."/>
            <person name="Kellner H."/>
            <person name="Castanera R."/>
            <person name="Alfaro M."/>
            <person name="Ramirez L."/>
            <person name="Pisabarro A.G."/>
            <person name="Kuo A."/>
            <person name="Tritt A."/>
            <person name="Lipzen A."/>
            <person name="He G."/>
            <person name="Yan M."/>
            <person name="Ng V."/>
            <person name="Cullen D."/>
            <person name="Martin F."/>
            <person name="Rosso M.-N."/>
            <person name="Henrissat B."/>
            <person name="Hibbett D."/>
            <person name="Martinez A.T."/>
            <person name="Grigoriev I.V."/>
        </authorList>
    </citation>
    <scope>NUCLEOTIDE SEQUENCE</scope>
    <source>
        <strain evidence="1">ATCC 90797</strain>
    </source>
</reference>
<evidence type="ECO:0000313" key="2">
    <source>
        <dbReference type="Proteomes" id="UP000807025"/>
    </source>
</evidence>
<accession>A0A9P6A4N3</accession>
<protein>
    <submittedName>
        <fullName evidence="1">Uncharacterized protein</fullName>
    </submittedName>
</protein>
<dbReference type="EMBL" id="MU154533">
    <property type="protein sequence ID" value="KAF9499181.1"/>
    <property type="molecule type" value="Genomic_DNA"/>
</dbReference>
<dbReference type="OrthoDB" id="3267074at2759"/>
<organism evidence="1 2">
    <name type="scientific">Pleurotus eryngii</name>
    <name type="common">Boletus of the steppes</name>
    <dbReference type="NCBI Taxonomy" id="5323"/>
    <lineage>
        <taxon>Eukaryota</taxon>
        <taxon>Fungi</taxon>
        <taxon>Dikarya</taxon>
        <taxon>Basidiomycota</taxon>
        <taxon>Agaricomycotina</taxon>
        <taxon>Agaricomycetes</taxon>
        <taxon>Agaricomycetidae</taxon>
        <taxon>Agaricales</taxon>
        <taxon>Pleurotineae</taxon>
        <taxon>Pleurotaceae</taxon>
        <taxon>Pleurotus</taxon>
    </lineage>
</organism>
<gene>
    <name evidence="1" type="ORF">BDN71DRAFT_1384439</name>
</gene>
<dbReference type="AlphaFoldDB" id="A0A9P6A4N3"/>